<dbReference type="InterPro" id="IPR036510">
    <property type="entry name" value="Ribosomal_bS20_sf"/>
</dbReference>
<dbReference type="Proteomes" id="UP000256486">
    <property type="component" value="Unassembled WGS sequence"/>
</dbReference>
<accession>A0A3E0VGW5</accession>
<name>A0A3E0VGW5_9MICO</name>
<dbReference type="HAMAP" id="MF_00500">
    <property type="entry name" value="Ribosomal_bS20"/>
    <property type="match status" value="1"/>
</dbReference>
<comment type="caution">
    <text evidence="10">The sequence shown here is derived from an EMBL/GenBank/DDBJ whole genome shotgun (WGS) entry which is preliminary data.</text>
</comment>
<dbReference type="PANTHER" id="PTHR33398:SF1">
    <property type="entry name" value="SMALL RIBOSOMAL SUBUNIT PROTEIN BS20C"/>
    <property type="match status" value="1"/>
</dbReference>
<gene>
    <name evidence="8" type="primary">rpsT</name>
    <name evidence="10" type="ORF">B7R54_06425</name>
</gene>
<evidence type="ECO:0000256" key="9">
    <source>
        <dbReference type="SAM" id="MobiDB-lite"/>
    </source>
</evidence>
<evidence type="ECO:0000256" key="6">
    <source>
        <dbReference type="ARBA" id="ARBA00023274"/>
    </source>
</evidence>
<dbReference type="GO" id="GO:0006412">
    <property type="term" value="P:translation"/>
    <property type="evidence" value="ECO:0007669"/>
    <property type="project" value="UniProtKB-UniRule"/>
</dbReference>
<dbReference type="PANTHER" id="PTHR33398">
    <property type="entry name" value="30S RIBOSOMAL PROTEIN S20"/>
    <property type="match status" value="1"/>
</dbReference>
<feature type="compositionally biased region" description="Polar residues" evidence="9">
    <location>
        <begin position="71"/>
        <end position="81"/>
    </location>
</feature>
<dbReference type="NCBIfam" id="TIGR00029">
    <property type="entry name" value="S20"/>
    <property type="match status" value="1"/>
</dbReference>
<evidence type="ECO:0000256" key="7">
    <source>
        <dbReference type="ARBA" id="ARBA00035136"/>
    </source>
</evidence>
<dbReference type="FunFam" id="1.20.58.110:FF:000001">
    <property type="entry name" value="30S ribosomal protein S20"/>
    <property type="match status" value="1"/>
</dbReference>
<feature type="region of interest" description="Disordered" evidence="9">
    <location>
        <begin position="1"/>
        <end position="22"/>
    </location>
</feature>
<evidence type="ECO:0000313" key="11">
    <source>
        <dbReference type="Proteomes" id="UP000256486"/>
    </source>
</evidence>
<keyword evidence="6 8" id="KW-0687">Ribonucleoprotein</keyword>
<keyword evidence="11" id="KW-1185">Reference proteome</keyword>
<keyword evidence="4 8" id="KW-0694">RNA-binding</keyword>
<dbReference type="InterPro" id="IPR002583">
    <property type="entry name" value="Ribosomal_bS20"/>
</dbReference>
<evidence type="ECO:0000256" key="1">
    <source>
        <dbReference type="ARBA" id="ARBA00003134"/>
    </source>
</evidence>
<proteinExistence type="inferred from homology"/>
<reference evidence="10 11" key="1">
    <citation type="submission" date="2017-04" db="EMBL/GenBank/DDBJ databases">
        <title>Comparative genome analysis of Subtercola boreus.</title>
        <authorList>
            <person name="Cho Y.-J."/>
            <person name="Cho A."/>
            <person name="Kim O.-S."/>
            <person name="Lee J.-I."/>
        </authorList>
    </citation>
    <scope>NUCLEOTIDE SEQUENCE [LARGE SCALE GENOMIC DNA]</scope>
    <source>
        <strain evidence="10 11">K300</strain>
    </source>
</reference>
<dbReference type="EMBL" id="NBWZ01000001">
    <property type="protein sequence ID" value="RFA08899.1"/>
    <property type="molecule type" value="Genomic_DNA"/>
</dbReference>
<dbReference type="GO" id="GO:0005829">
    <property type="term" value="C:cytosol"/>
    <property type="evidence" value="ECO:0007669"/>
    <property type="project" value="TreeGrafter"/>
</dbReference>
<feature type="region of interest" description="Disordered" evidence="9">
    <location>
        <begin position="67"/>
        <end position="87"/>
    </location>
</feature>
<evidence type="ECO:0000256" key="8">
    <source>
        <dbReference type="HAMAP-Rule" id="MF_00500"/>
    </source>
</evidence>
<dbReference type="AlphaFoldDB" id="A0A3E0VGW5"/>
<dbReference type="Gene3D" id="1.20.58.110">
    <property type="entry name" value="Ribosomal protein S20"/>
    <property type="match status" value="1"/>
</dbReference>
<dbReference type="GO" id="GO:0070181">
    <property type="term" value="F:small ribosomal subunit rRNA binding"/>
    <property type="evidence" value="ECO:0007669"/>
    <property type="project" value="TreeGrafter"/>
</dbReference>
<dbReference type="GO" id="GO:0003735">
    <property type="term" value="F:structural constituent of ribosome"/>
    <property type="evidence" value="ECO:0007669"/>
    <property type="project" value="InterPro"/>
</dbReference>
<protein>
    <recommendedName>
        <fullName evidence="7 8">Small ribosomal subunit protein bS20</fullName>
    </recommendedName>
</protein>
<evidence type="ECO:0000256" key="4">
    <source>
        <dbReference type="ARBA" id="ARBA00022884"/>
    </source>
</evidence>
<evidence type="ECO:0000256" key="3">
    <source>
        <dbReference type="ARBA" id="ARBA00022730"/>
    </source>
</evidence>
<keyword evidence="5 8" id="KW-0689">Ribosomal protein</keyword>
<dbReference type="SUPFAM" id="SSF46992">
    <property type="entry name" value="Ribosomal protein S20"/>
    <property type="match status" value="1"/>
</dbReference>
<dbReference type="Pfam" id="PF01649">
    <property type="entry name" value="Ribosomal_S20p"/>
    <property type="match status" value="1"/>
</dbReference>
<dbReference type="OrthoDB" id="9807974at2"/>
<sequence length="87" mass="9097">MANIKSQIKRIGTNAKAHERNKAVKSELKTAIRAVKSSVAAGDKEKAATALTLASKKLDKAASKGVIHKNQAANRKSSISKSVAALS</sequence>
<organism evidence="10 11">
    <name type="scientific">Subtercola boreus</name>
    <dbReference type="NCBI Taxonomy" id="120213"/>
    <lineage>
        <taxon>Bacteria</taxon>
        <taxon>Bacillati</taxon>
        <taxon>Actinomycetota</taxon>
        <taxon>Actinomycetes</taxon>
        <taxon>Micrococcales</taxon>
        <taxon>Microbacteriaceae</taxon>
        <taxon>Subtercola</taxon>
    </lineage>
</organism>
<evidence type="ECO:0000313" key="10">
    <source>
        <dbReference type="EMBL" id="RFA08899.1"/>
    </source>
</evidence>
<comment type="function">
    <text evidence="1 8">Binds directly to 16S ribosomal RNA.</text>
</comment>
<dbReference type="RefSeq" id="WP_116414299.1">
    <property type="nucleotide sequence ID" value="NZ_NBWZ01000001.1"/>
</dbReference>
<evidence type="ECO:0000256" key="5">
    <source>
        <dbReference type="ARBA" id="ARBA00022980"/>
    </source>
</evidence>
<dbReference type="GO" id="GO:0015935">
    <property type="term" value="C:small ribosomal subunit"/>
    <property type="evidence" value="ECO:0007669"/>
    <property type="project" value="TreeGrafter"/>
</dbReference>
<keyword evidence="3 8" id="KW-0699">rRNA-binding</keyword>
<evidence type="ECO:0000256" key="2">
    <source>
        <dbReference type="ARBA" id="ARBA00007634"/>
    </source>
</evidence>
<comment type="similarity">
    <text evidence="2 8">Belongs to the bacterial ribosomal protein bS20 family.</text>
</comment>